<dbReference type="AlphaFoldDB" id="A0AAU9LG56"/>
<reference evidence="1 2" key="1">
    <citation type="submission" date="2022-01" db="EMBL/GenBank/DDBJ databases">
        <authorList>
            <person name="Xiong W."/>
            <person name="Schranz E."/>
        </authorList>
    </citation>
    <scope>NUCLEOTIDE SEQUENCE [LARGE SCALE GENOMIC DNA]</scope>
</reference>
<evidence type="ECO:0000313" key="1">
    <source>
        <dbReference type="EMBL" id="CAH1412019.1"/>
    </source>
</evidence>
<sequence>MPSHYLLPPISPREYLPTTHPPHRYFTNRNLSLNFVTFFVSRIPGGRSYSFNIILNIIWKQMSAWRGIVDVGILKIVFEMLERGTLEKNYLLSKESTFHLKIHLKQLEKLKKKLLHMLRHCLDCP</sequence>
<comment type="caution">
    <text evidence="1">The sequence shown here is derived from an EMBL/GenBank/DDBJ whole genome shotgun (WGS) entry which is preliminary data.</text>
</comment>
<evidence type="ECO:0000313" key="2">
    <source>
        <dbReference type="Proteomes" id="UP001157418"/>
    </source>
</evidence>
<name>A0AAU9LG56_9ASTR</name>
<protein>
    <submittedName>
        <fullName evidence="1">Uncharacterized protein</fullName>
    </submittedName>
</protein>
<accession>A0AAU9LG56</accession>
<organism evidence="1 2">
    <name type="scientific">Lactuca virosa</name>
    <dbReference type="NCBI Taxonomy" id="75947"/>
    <lineage>
        <taxon>Eukaryota</taxon>
        <taxon>Viridiplantae</taxon>
        <taxon>Streptophyta</taxon>
        <taxon>Embryophyta</taxon>
        <taxon>Tracheophyta</taxon>
        <taxon>Spermatophyta</taxon>
        <taxon>Magnoliopsida</taxon>
        <taxon>eudicotyledons</taxon>
        <taxon>Gunneridae</taxon>
        <taxon>Pentapetalae</taxon>
        <taxon>asterids</taxon>
        <taxon>campanulids</taxon>
        <taxon>Asterales</taxon>
        <taxon>Asteraceae</taxon>
        <taxon>Cichorioideae</taxon>
        <taxon>Cichorieae</taxon>
        <taxon>Lactucinae</taxon>
        <taxon>Lactuca</taxon>
    </lineage>
</organism>
<gene>
    <name evidence="1" type="ORF">LVIROSA_LOCUS71</name>
</gene>
<proteinExistence type="predicted"/>
<keyword evidence="2" id="KW-1185">Reference proteome</keyword>
<dbReference type="EMBL" id="CAKMRJ010000001">
    <property type="protein sequence ID" value="CAH1412019.1"/>
    <property type="molecule type" value="Genomic_DNA"/>
</dbReference>
<dbReference type="Proteomes" id="UP001157418">
    <property type="component" value="Unassembled WGS sequence"/>
</dbReference>